<proteinExistence type="predicted"/>
<sequence>MSAAAEHGMYGWLDAMYSQADVSRFNYSHWAVGGVSLLTVLNITAHTKQDFIVEYVLLTYFKSDELSGFCKARCYSLHGRLSMDNKGSIISEQ</sequence>
<accession>A0AAD9KL32</accession>
<protein>
    <submittedName>
        <fullName evidence="1">Uncharacterized protein</fullName>
    </submittedName>
</protein>
<keyword evidence="2" id="KW-1185">Reference proteome</keyword>
<evidence type="ECO:0000313" key="1">
    <source>
        <dbReference type="EMBL" id="KAK2173180.1"/>
    </source>
</evidence>
<gene>
    <name evidence="1" type="ORF">NP493_895g02019</name>
</gene>
<dbReference type="AlphaFoldDB" id="A0AAD9KL32"/>
<organism evidence="1 2">
    <name type="scientific">Ridgeia piscesae</name>
    <name type="common">Tubeworm</name>
    <dbReference type="NCBI Taxonomy" id="27915"/>
    <lineage>
        <taxon>Eukaryota</taxon>
        <taxon>Metazoa</taxon>
        <taxon>Spiralia</taxon>
        <taxon>Lophotrochozoa</taxon>
        <taxon>Annelida</taxon>
        <taxon>Polychaeta</taxon>
        <taxon>Sedentaria</taxon>
        <taxon>Canalipalpata</taxon>
        <taxon>Sabellida</taxon>
        <taxon>Siboglinidae</taxon>
        <taxon>Ridgeia</taxon>
    </lineage>
</organism>
<evidence type="ECO:0000313" key="2">
    <source>
        <dbReference type="Proteomes" id="UP001209878"/>
    </source>
</evidence>
<name>A0AAD9KL32_RIDPI</name>
<comment type="caution">
    <text evidence="1">The sequence shown here is derived from an EMBL/GenBank/DDBJ whole genome shotgun (WGS) entry which is preliminary data.</text>
</comment>
<reference evidence="1" key="1">
    <citation type="journal article" date="2023" name="Mol. Biol. Evol.">
        <title>Third-Generation Sequencing Reveals the Adaptive Role of the Epigenome in Three Deep-Sea Polychaetes.</title>
        <authorList>
            <person name="Perez M."/>
            <person name="Aroh O."/>
            <person name="Sun Y."/>
            <person name="Lan Y."/>
            <person name="Juniper S.K."/>
            <person name="Young C.R."/>
            <person name="Angers B."/>
            <person name="Qian P.Y."/>
        </authorList>
    </citation>
    <scope>NUCLEOTIDE SEQUENCE</scope>
    <source>
        <strain evidence="1">R07B-5</strain>
    </source>
</reference>
<dbReference type="EMBL" id="JAODUO010000895">
    <property type="protein sequence ID" value="KAK2173180.1"/>
    <property type="molecule type" value="Genomic_DNA"/>
</dbReference>
<dbReference type="Proteomes" id="UP001209878">
    <property type="component" value="Unassembled WGS sequence"/>
</dbReference>